<evidence type="ECO:0000313" key="3">
    <source>
        <dbReference type="EMBL" id="KAL2061615.1"/>
    </source>
</evidence>
<feature type="domain" description="Heterokaryon incompatibility" evidence="2">
    <location>
        <begin position="197"/>
        <end position="349"/>
    </location>
</feature>
<reference evidence="3 4" key="1">
    <citation type="journal article" date="2024" name="Commun. Biol.">
        <title>Comparative genomic analysis of thermophilic fungi reveals convergent evolutionary adaptations and gene losses.</title>
        <authorList>
            <person name="Steindorff A.S."/>
            <person name="Aguilar-Pontes M.V."/>
            <person name="Robinson A.J."/>
            <person name="Andreopoulos B."/>
            <person name="LaButti K."/>
            <person name="Kuo A."/>
            <person name="Mondo S."/>
            <person name="Riley R."/>
            <person name="Otillar R."/>
            <person name="Haridas S."/>
            <person name="Lipzen A."/>
            <person name="Grimwood J."/>
            <person name="Schmutz J."/>
            <person name="Clum A."/>
            <person name="Reid I.D."/>
            <person name="Moisan M.C."/>
            <person name="Butler G."/>
            <person name="Nguyen T.T.M."/>
            <person name="Dewar K."/>
            <person name="Conant G."/>
            <person name="Drula E."/>
            <person name="Henrissat B."/>
            <person name="Hansel C."/>
            <person name="Singer S."/>
            <person name="Hutchinson M.I."/>
            <person name="de Vries R.P."/>
            <person name="Natvig D.O."/>
            <person name="Powell A.J."/>
            <person name="Tsang A."/>
            <person name="Grigoriev I.V."/>
        </authorList>
    </citation>
    <scope>NUCLEOTIDE SEQUENCE [LARGE SCALE GENOMIC DNA]</scope>
    <source>
        <strain evidence="3 4">CBS 494.80</strain>
    </source>
</reference>
<dbReference type="PANTHER" id="PTHR33112">
    <property type="entry name" value="DOMAIN PROTEIN, PUTATIVE-RELATED"/>
    <property type="match status" value="1"/>
</dbReference>
<keyword evidence="4" id="KW-1185">Reference proteome</keyword>
<dbReference type="Proteomes" id="UP001595075">
    <property type="component" value="Unassembled WGS sequence"/>
</dbReference>
<organism evidence="3 4">
    <name type="scientific">Oculimacula yallundae</name>
    <dbReference type="NCBI Taxonomy" id="86028"/>
    <lineage>
        <taxon>Eukaryota</taxon>
        <taxon>Fungi</taxon>
        <taxon>Dikarya</taxon>
        <taxon>Ascomycota</taxon>
        <taxon>Pezizomycotina</taxon>
        <taxon>Leotiomycetes</taxon>
        <taxon>Helotiales</taxon>
        <taxon>Ploettnerulaceae</taxon>
        <taxon>Oculimacula</taxon>
    </lineage>
</organism>
<accession>A0ABR4BVE9</accession>
<name>A0ABR4BVE9_9HELO</name>
<feature type="region of interest" description="Disordered" evidence="1">
    <location>
        <begin position="669"/>
        <end position="717"/>
    </location>
</feature>
<dbReference type="InterPro" id="IPR010730">
    <property type="entry name" value="HET"/>
</dbReference>
<evidence type="ECO:0000259" key="2">
    <source>
        <dbReference type="Pfam" id="PF06985"/>
    </source>
</evidence>
<protein>
    <recommendedName>
        <fullName evidence="2">Heterokaryon incompatibility domain-containing protein</fullName>
    </recommendedName>
</protein>
<proteinExistence type="predicted"/>
<dbReference type="PANTHER" id="PTHR33112:SF10">
    <property type="entry name" value="TOL"/>
    <property type="match status" value="1"/>
</dbReference>
<dbReference type="Pfam" id="PF06985">
    <property type="entry name" value="HET"/>
    <property type="match status" value="1"/>
</dbReference>
<gene>
    <name evidence="3" type="ORF">VTL71DRAFT_6992</name>
</gene>
<sequence length="730" mass="82738">MDTINDSLCSYYSSLISSTTLQDDLDKKLQPHHPTTKSLFDSASDDCPICCTICAYFYEYLDHDKSVPRHPERHTEQSRLWYKLGRIGESEEFLYMFYCHTSEDTNDIHNYGHIGNLTVKPVTNSNLESIRKVSSRTDSYESWNLATTWLSTCISSHPKCNVSRTQEWLPTRILDLGTLEDPILCLQTSTSSLSSSYMTLSHCWGKLEIQQLTTFNMDSMRSQIVVTELPKTFQDAIAFTRICGVRYLWIDSLCIVQNSPEDWSSEAARMGDIYKNALCNIAATAALDGRDGCFFQRDPLLLKPLRVRISSFDLNPSPTGLYEIRVQSSFWWYQVTNAPLNQRAWVQQEQVLSTRVIHCGKIQLLWECCELTACEMYPKGFPKGFSEDDDTLLQFRSSVLSQSLLSSRFTPESRKRAISADTSISSDQRSHMEANAAMELWHQIIIYYNARSLTKAQDKLIAISAVAKEFHSLNQDMYLAGMWQKELETELLWNVEGFSERTASPGVFVAPSWSWASVTGKILFLNPELKSPLHNSFMIQILECKTVPMTIDPTGQVSGGYLKSRGWLRSLKGLWLKDPNRSLNAICELDHTLLALANLDENMLYREEEIFTLPVMEADCRWHKGTMVVGILLQRTGEDNQYRRVGVFETSKKGCAMFRRPLYPPIQASNPYVGGPTAGAQGHDHEDTRGSKSTHRSATGVIDIPNRMEGGGEPAASATNEWVESIFKII</sequence>
<evidence type="ECO:0000256" key="1">
    <source>
        <dbReference type="SAM" id="MobiDB-lite"/>
    </source>
</evidence>
<evidence type="ECO:0000313" key="4">
    <source>
        <dbReference type="Proteomes" id="UP001595075"/>
    </source>
</evidence>
<comment type="caution">
    <text evidence="3">The sequence shown here is derived from an EMBL/GenBank/DDBJ whole genome shotgun (WGS) entry which is preliminary data.</text>
</comment>
<dbReference type="EMBL" id="JAZHXI010000018">
    <property type="protein sequence ID" value="KAL2061615.1"/>
    <property type="molecule type" value="Genomic_DNA"/>
</dbReference>